<reference evidence="2" key="1">
    <citation type="submission" date="2016-04" db="EMBL/GenBank/DDBJ databases">
        <authorList>
            <person name="Calderon-Fernandez G.M.Sr."/>
        </authorList>
    </citation>
    <scope>NUCLEOTIDE SEQUENCE</scope>
    <source>
        <strain evidence="2">Int1</strain>
        <tissue evidence="2">Integument</tissue>
    </source>
</reference>
<protein>
    <submittedName>
        <fullName evidence="2">Transcription factor ap-1</fullName>
    </submittedName>
</protein>
<dbReference type="AlphaFoldDB" id="A0A170UQV5"/>
<name>A0A170UQV5_TRIIF</name>
<dbReference type="InterPro" id="IPR005643">
    <property type="entry name" value="JNK"/>
</dbReference>
<reference evidence="2" key="2">
    <citation type="journal article" date="2017" name="J. Med. Entomol.">
        <title>Transcriptome Analysis of the Triatoma infestans (Hemiptera: Reduviidae) Integument.</title>
        <authorList>
            <person name="Calderon-Fernandez G.M."/>
            <person name="Moriconi D.E."/>
            <person name="Dulbecco A.B."/>
            <person name="Juarez M.P."/>
        </authorList>
    </citation>
    <scope>NUCLEOTIDE SEQUENCE</scope>
    <source>
        <strain evidence="2">Int1</strain>
        <tissue evidence="2">Integument</tissue>
    </source>
</reference>
<sequence length="33" mass="3563">MLKLGSPELEKLIIDQHNGLVTTTSTPTPDIIS</sequence>
<feature type="domain" description="Jun-like transcription factor" evidence="1">
    <location>
        <begin position="1"/>
        <end position="29"/>
    </location>
</feature>
<accession>A0A170UQV5</accession>
<organism evidence="2">
    <name type="scientific">Triatoma infestans</name>
    <name type="common">Assassin bug</name>
    <dbReference type="NCBI Taxonomy" id="30076"/>
    <lineage>
        <taxon>Eukaryota</taxon>
        <taxon>Metazoa</taxon>
        <taxon>Ecdysozoa</taxon>
        <taxon>Arthropoda</taxon>
        <taxon>Hexapoda</taxon>
        <taxon>Insecta</taxon>
        <taxon>Pterygota</taxon>
        <taxon>Neoptera</taxon>
        <taxon>Paraneoptera</taxon>
        <taxon>Hemiptera</taxon>
        <taxon>Heteroptera</taxon>
        <taxon>Panheteroptera</taxon>
        <taxon>Cimicomorpha</taxon>
        <taxon>Reduviidae</taxon>
        <taxon>Triatominae</taxon>
        <taxon>Triatoma</taxon>
    </lineage>
</organism>
<dbReference type="Pfam" id="PF03957">
    <property type="entry name" value="Jun"/>
    <property type="match status" value="1"/>
</dbReference>
<dbReference type="EMBL" id="GEMB01007341">
    <property type="protein sequence ID" value="JAR96036.1"/>
    <property type="molecule type" value="Transcribed_RNA"/>
</dbReference>
<evidence type="ECO:0000259" key="1">
    <source>
        <dbReference type="Pfam" id="PF03957"/>
    </source>
</evidence>
<proteinExistence type="predicted"/>
<evidence type="ECO:0000313" key="2">
    <source>
        <dbReference type="EMBL" id="JAR96036.1"/>
    </source>
</evidence>